<name>E4L7I3_9FIRM</name>
<dbReference type="eggNOG" id="COG4492">
    <property type="taxonomic scope" value="Bacteria"/>
</dbReference>
<protein>
    <submittedName>
        <fullName evidence="1">ACT domain protein PheB</fullName>
    </submittedName>
</protein>
<dbReference type="OrthoDB" id="9788773at2"/>
<sequence length="148" mass="16807">MKKSKQKFYLVDFEILPESIKKTINVKEMLKEGLTSTIHEAVNKVGISRSAYYKYKDHVAPASEVPNTRLCVLELMLSDEISVFNKIIKRIVKENAIVSINRNIPVGKYCVTVVVFRTEFDDTLLASFVNSLGHMKGVKSVEIINQEI</sequence>
<evidence type="ECO:0000313" key="1">
    <source>
        <dbReference type="EMBL" id="EFR43262.1"/>
    </source>
</evidence>
<reference evidence="1 2" key="1">
    <citation type="submission" date="2010-11" db="EMBL/GenBank/DDBJ databases">
        <authorList>
            <person name="Durkin A.S."/>
            <person name="Madupu R."/>
            <person name="Torralba M."/>
            <person name="Gillis M."/>
            <person name="Methe B."/>
            <person name="Sutton G."/>
            <person name="Nelson K.E."/>
        </authorList>
    </citation>
    <scope>NUCLEOTIDE SEQUENCE [LARGE SCALE GENOMIC DNA]</scope>
    <source>
        <strain evidence="1 2">UPII 345-E</strain>
    </source>
</reference>
<dbReference type="Proteomes" id="UP000004594">
    <property type="component" value="Unassembled WGS sequence"/>
</dbReference>
<accession>E4L7I3</accession>
<organism evidence="1 2">
    <name type="scientific">Dialister micraerophilus UPII 345-E</name>
    <dbReference type="NCBI Taxonomy" id="910314"/>
    <lineage>
        <taxon>Bacteria</taxon>
        <taxon>Bacillati</taxon>
        <taxon>Bacillota</taxon>
        <taxon>Negativicutes</taxon>
        <taxon>Veillonellales</taxon>
        <taxon>Veillonellaceae</taxon>
        <taxon>Dialister</taxon>
    </lineage>
</organism>
<evidence type="ECO:0000313" key="2">
    <source>
        <dbReference type="Proteomes" id="UP000004594"/>
    </source>
</evidence>
<dbReference type="EMBL" id="AENT01000004">
    <property type="protein sequence ID" value="EFR43262.1"/>
    <property type="molecule type" value="Genomic_DNA"/>
</dbReference>
<comment type="caution">
    <text evidence="1">The sequence shown here is derived from an EMBL/GenBank/DDBJ whole genome shotgun (WGS) entry which is preliminary data.</text>
</comment>
<dbReference type="RefSeq" id="WP_007553882.1">
    <property type="nucleotide sequence ID" value="NZ_AENT01000004.1"/>
</dbReference>
<dbReference type="AlphaFoldDB" id="E4L7I3"/>
<gene>
    <name evidence="1" type="primary">pheB</name>
    <name evidence="1" type="ORF">HMPREF9220_1214</name>
</gene>
<proteinExistence type="predicted"/>